<feature type="chain" id="PRO_5011712523" evidence="4">
    <location>
        <begin position="24"/>
        <end position="327"/>
    </location>
</feature>
<reference evidence="6" key="1">
    <citation type="submission" date="2016-10" db="EMBL/GenBank/DDBJ databases">
        <authorList>
            <person name="Varghese N."/>
            <person name="Submissions S."/>
        </authorList>
    </citation>
    <scope>NUCLEOTIDE SEQUENCE [LARGE SCALE GENOMIC DNA]</scope>
    <source>
        <strain evidence="6">DSM 21424</strain>
    </source>
</reference>
<keyword evidence="2 4" id="KW-0732">Signal</keyword>
<organism evidence="5 6">
    <name type="scientific">Limimaricola pyoseonensis</name>
    <dbReference type="NCBI Taxonomy" id="521013"/>
    <lineage>
        <taxon>Bacteria</taxon>
        <taxon>Pseudomonadati</taxon>
        <taxon>Pseudomonadota</taxon>
        <taxon>Alphaproteobacteria</taxon>
        <taxon>Rhodobacterales</taxon>
        <taxon>Paracoccaceae</taxon>
        <taxon>Limimaricola</taxon>
    </lineage>
</organism>
<dbReference type="Pfam" id="PF03480">
    <property type="entry name" value="DctP"/>
    <property type="match status" value="1"/>
</dbReference>
<dbReference type="InterPro" id="IPR018389">
    <property type="entry name" value="DctP_fam"/>
</dbReference>
<gene>
    <name evidence="5" type="ORF">SAMN04488567_3732</name>
</gene>
<evidence type="ECO:0000256" key="4">
    <source>
        <dbReference type="SAM" id="SignalP"/>
    </source>
</evidence>
<dbReference type="CDD" id="cd13603">
    <property type="entry name" value="PBP2_TRAP_Siap_TeaA_like"/>
    <property type="match status" value="1"/>
</dbReference>
<dbReference type="GO" id="GO:0042597">
    <property type="term" value="C:periplasmic space"/>
    <property type="evidence" value="ECO:0007669"/>
    <property type="project" value="UniProtKB-SubCell"/>
</dbReference>
<dbReference type="RefSeq" id="WP_090114492.1">
    <property type="nucleotide sequence ID" value="NZ_FNAT01000009.1"/>
</dbReference>
<dbReference type="InterPro" id="IPR038404">
    <property type="entry name" value="TRAP_DctP_sf"/>
</dbReference>
<feature type="signal peptide" evidence="4">
    <location>
        <begin position="1"/>
        <end position="23"/>
    </location>
</feature>
<keyword evidence="3" id="KW-0574">Periplasm</keyword>
<evidence type="ECO:0000313" key="5">
    <source>
        <dbReference type="EMBL" id="SDF24542.1"/>
    </source>
</evidence>
<evidence type="ECO:0000256" key="3">
    <source>
        <dbReference type="ARBA" id="ARBA00022764"/>
    </source>
</evidence>
<dbReference type="GO" id="GO:0055085">
    <property type="term" value="P:transmembrane transport"/>
    <property type="evidence" value="ECO:0007669"/>
    <property type="project" value="InterPro"/>
</dbReference>
<evidence type="ECO:0000256" key="1">
    <source>
        <dbReference type="ARBA" id="ARBA00004418"/>
    </source>
</evidence>
<evidence type="ECO:0000313" key="6">
    <source>
        <dbReference type="Proteomes" id="UP000198922"/>
    </source>
</evidence>
<dbReference type="Proteomes" id="UP000198922">
    <property type="component" value="Unassembled WGS sequence"/>
</dbReference>
<accession>A0A1G7JHU2</accession>
<dbReference type="PANTHER" id="PTHR33376:SF2">
    <property type="entry name" value="DICARBOXYLATE-BINDING PERIPLASMIC PROTEIN"/>
    <property type="match status" value="1"/>
</dbReference>
<protein>
    <submittedName>
        <fullName evidence="5">TRAP-type C4-dicarboxylate transport system, substrate-binding protein</fullName>
    </submittedName>
</protein>
<dbReference type="STRING" id="521013.SAMN04488567_3732"/>
<comment type="subcellular location">
    <subcellularLocation>
        <location evidence="1">Periplasm</location>
    </subcellularLocation>
</comment>
<dbReference type="Gene3D" id="3.40.190.170">
    <property type="entry name" value="Bacterial extracellular solute-binding protein, family 7"/>
    <property type="match status" value="1"/>
</dbReference>
<dbReference type="NCBIfam" id="NF037995">
    <property type="entry name" value="TRAP_S1"/>
    <property type="match status" value="1"/>
</dbReference>
<dbReference type="GO" id="GO:0030246">
    <property type="term" value="F:carbohydrate binding"/>
    <property type="evidence" value="ECO:0007669"/>
    <property type="project" value="TreeGrafter"/>
</dbReference>
<dbReference type="AlphaFoldDB" id="A0A1G7JHU2"/>
<dbReference type="EMBL" id="FNAT01000009">
    <property type="protein sequence ID" value="SDF24542.1"/>
    <property type="molecule type" value="Genomic_DNA"/>
</dbReference>
<evidence type="ECO:0000256" key="2">
    <source>
        <dbReference type="ARBA" id="ARBA00022729"/>
    </source>
</evidence>
<name>A0A1G7JHU2_9RHOB</name>
<proteinExistence type="predicted"/>
<keyword evidence="6" id="KW-1185">Reference proteome</keyword>
<dbReference type="PANTHER" id="PTHR33376">
    <property type="match status" value="1"/>
</dbReference>
<dbReference type="OrthoDB" id="9803763at2"/>
<sequence>MSLRNLALSTVALCAALPSLLHAQEREFRLGLITPPVHVWNEEARALGETLSEMSDGRLSVATFPSGQLGSESAMLQQLQTGALDMAWLTTAEVTTRVPDMSALHAPFLVDNIADAARVLRSDEAREILDKLPRATGTVGLCYAMTGMRQLMTKEPVDSAEDLAGMRFRITPAPPIKSFFEMLGAAPAPMPLTQVYDGLANGQIDAIDMDHESIINFGYHDHASHMMETNHHLFGMVALVSGRVWAQLSDEDKALLQEASQTHCDQTIDRFVAEEDGKLAALKEIDGLTISEDMDPAFFGDIVTRWDAEWAEQTPYVQKMRDLVASF</sequence>